<organism evidence="1">
    <name type="scientific">marine sediment metagenome</name>
    <dbReference type="NCBI Taxonomy" id="412755"/>
    <lineage>
        <taxon>unclassified sequences</taxon>
        <taxon>metagenomes</taxon>
        <taxon>ecological metagenomes</taxon>
    </lineage>
</organism>
<evidence type="ECO:0000313" key="1">
    <source>
        <dbReference type="EMBL" id="KKL98811.1"/>
    </source>
</evidence>
<protein>
    <submittedName>
        <fullName evidence="1">Uncharacterized protein</fullName>
    </submittedName>
</protein>
<gene>
    <name evidence="1" type="ORF">LCGC14_1820720</name>
</gene>
<accession>A0A0F9H781</accession>
<name>A0A0F9H781_9ZZZZ</name>
<reference evidence="1" key="1">
    <citation type="journal article" date="2015" name="Nature">
        <title>Complex archaea that bridge the gap between prokaryotes and eukaryotes.</title>
        <authorList>
            <person name="Spang A."/>
            <person name="Saw J.H."/>
            <person name="Jorgensen S.L."/>
            <person name="Zaremba-Niedzwiedzka K."/>
            <person name="Martijn J."/>
            <person name="Lind A.E."/>
            <person name="van Eijk R."/>
            <person name="Schleper C."/>
            <person name="Guy L."/>
            <person name="Ettema T.J."/>
        </authorList>
    </citation>
    <scope>NUCLEOTIDE SEQUENCE</scope>
</reference>
<sequence length="48" mass="4965">MRQAIARAGDEPLEGVIRIDKGKIERGRFFGFVAGGCRGGFGIGLGAG</sequence>
<comment type="caution">
    <text evidence="1">The sequence shown here is derived from an EMBL/GenBank/DDBJ whole genome shotgun (WGS) entry which is preliminary data.</text>
</comment>
<dbReference type="AlphaFoldDB" id="A0A0F9H781"/>
<dbReference type="EMBL" id="LAZR01017826">
    <property type="protein sequence ID" value="KKL98811.1"/>
    <property type="molecule type" value="Genomic_DNA"/>
</dbReference>
<proteinExistence type="predicted"/>